<evidence type="ECO:0000256" key="5">
    <source>
        <dbReference type="ARBA" id="ARBA00022692"/>
    </source>
</evidence>
<keyword evidence="6 8" id="KW-1133">Transmembrane helix</keyword>
<reference evidence="9 10" key="1">
    <citation type="journal article" date="2016" name="Int. J. Syst. Evol. Microbiol.">
        <title>Paraphotobacterium marinum gen. nov., sp. nov., a member of the family Vibrionaceae, isolated from surface seawater.</title>
        <authorList>
            <person name="Huang Z."/>
            <person name="Dong C."/>
            <person name="Shao Z."/>
        </authorList>
    </citation>
    <scope>NUCLEOTIDE SEQUENCE [LARGE SCALE GENOMIC DNA]</scope>
    <source>
        <strain evidence="9 10">NSCS20N07D</strain>
    </source>
</reference>
<evidence type="ECO:0000256" key="7">
    <source>
        <dbReference type="ARBA" id="ARBA00023136"/>
    </source>
</evidence>
<dbReference type="InterPro" id="IPR007498">
    <property type="entry name" value="PqiA-like"/>
</dbReference>
<dbReference type="EMBL" id="CP022356">
    <property type="protein sequence ID" value="ASK79607.1"/>
    <property type="molecule type" value="Genomic_DNA"/>
</dbReference>
<keyword evidence="4" id="KW-0997">Cell inner membrane</keyword>
<dbReference type="Pfam" id="PF04403">
    <property type="entry name" value="PqiA"/>
    <property type="match status" value="2"/>
</dbReference>
<evidence type="ECO:0000256" key="2">
    <source>
        <dbReference type="ARBA" id="ARBA00007555"/>
    </source>
</evidence>
<evidence type="ECO:0000313" key="10">
    <source>
        <dbReference type="Proteomes" id="UP000242175"/>
    </source>
</evidence>
<keyword evidence="7 8" id="KW-0472">Membrane</keyword>
<comment type="subcellular location">
    <subcellularLocation>
        <location evidence="1">Cell inner membrane</location>
        <topology evidence="1">Multi-pass membrane protein</topology>
    </subcellularLocation>
</comment>
<dbReference type="RefSeq" id="WP_089074515.1">
    <property type="nucleotide sequence ID" value="NZ_CBCSAM010000008.1"/>
</dbReference>
<evidence type="ECO:0000256" key="4">
    <source>
        <dbReference type="ARBA" id="ARBA00022519"/>
    </source>
</evidence>
<dbReference type="PANTHER" id="PTHR30462">
    <property type="entry name" value="INTERMEMBRANE TRANSPORT PROTEIN PQIB-RELATED"/>
    <property type="match status" value="1"/>
</dbReference>
<feature type="transmembrane region" description="Helical" evidence="8">
    <location>
        <begin position="142"/>
        <end position="163"/>
    </location>
</feature>
<feature type="transmembrane region" description="Helical" evidence="8">
    <location>
        <begin position="92"/>
        <end position="116"/>
    </location>
</feature>
<dbReference type="InterPro" id="IPR005219">
    <property type="entry name" value="PqiA-like_proteobact"/>
</dbReference>
<name>A0A220VGX0_9GAMM</name>
<dbReference type="KEGG" id="pmai:CF386_11170"/>
<dbReference type="Proteomes" id="UP000242175">
    <property type="component" value="Chromosome small"/>
</dbReference>
<evidence type="ECO:0008006" key="11">
    <source>
        <dbReference type="Google" id="ProtNLM"/>
    </source>
</evidence>
<keyword evidence="5 8" id="KW-0812">Transmembrane</keyword>
<protein>
    <recommendedName>
        <fullName evidence="11">Paraquat-inducible membrane protein A</fullName>
    </recommendedName>
</protein>
<organism evidence="9 10">
    <name type="scientific">Paraphotobacterium marinum</name>
    <dbReference type="NCBI Taxonomy" id="1755811"/>
    <lineage>
        <taxon>Bacteria</taxon>
        <taxon>Pseudomonadati</taxon>
        <taxon>Pseudomonadota</taxon>
        <taxon>Gammaproteobacteria</taxon>
        <taxon>Vibrionales</taxon>
        <taxon>Vibrionaceae</taxon>
        <taxon>Paraphotobacterium</taxon>
    </lineage>
</organism>
<keyword evidence="3" id="KW-1003">Cell membrane</keyword>
<keyword evidence="10" id="KW-1185">Reference proteome</keyword>
<dbReference type="OrthoDB" id="9800207at2"/>
<feature type="transmembrane region" description="Helical" evidence="8">
    <location>
        <begin position="254"/>
        <end position="280"/>
    </location>
</feature>
<evidence type="ECO:0000256" key="6">
    <source>
        <dbReference type="ARBA" id="ARBA00022989"/>
    </source>
</evidence>
<evidence type="ECO:0000256" key="1">
    <source>
        <dbReference type="ARBA" id="ARBA00004429"/>
    </source>
</evidence>
<feature type="transmembrane region" description="Helical" evidence="8">
    <location>
        <begin position="345"/>
        <end position="372"/>
    </location>
</feature>
<proteinExistence type="inferred from homology"/>
<feature type="transmembrane region" description="Helical" evidence="8">
    <location>
        <begin position="384"/>
        <end position="401"/>
    </location>
</feature>
<feature type="transmembrane region" description="Helical" evidence="8">
    <location>
        <begin position="169"/>
        <end position="186"/>
    </location>
</feature>
<dbReference type="InterPro" id="IPR051800">
    <property type="entry name" value="PqiA-PqiB_transport"/>
</dbReference>
<accession>A0A220VGX0</accession>
<feature type="transmembrane region" description="Helical" evidence="8">
    <location>
        <begin position="300"/>
        <end position="324"/>
    </location>
</feature>
<evidence type="ECO:0000256" key="8">
    <source>
        <dbReference type="SAM" id="Phobius"/>
    </source>
</evidence>
<dbReference type="GO" id="GO:0005886">
    <property type="term" value="C:plasma membrane"/>
    <property type="evidence" value="ECO:0007669"/>
    <property type="project" value="UniProtKB-SubCell"/>
</dbReference>
<evidence type="ECO:0000313" key="9">
    <source>
        <dbReference type="EMBL" id="ASK79607.1"/>
    </source>
</evidence>
<dbReference type="PANTHER" id="PTHR30462:SF3">
    <property type="entry name" value="INTERMEMBRANE TRANSPORT PROTEIN PQIA"/>
    <property type="match status" value="1"/>
</dbReference>
<comment type="similarity">
    <text evidence="2">Belongs to the PqiA family.</text>
</comment>
<dbReference type="NCBIfam" id="TIGR00155">
    <property type="entry name" value="pqiA_fam"/>
    <property type="match status" value="1"/>
</dbReference>
<dbReference type="AlphaFoldDB" id="A0A220VGX0"/>
<sequence length="427" mass="49328">MKKKIACSTCGLFLTYSPLDDNEKVVCPRCNSTLTRRMDSVTHMQFSVGICIYITLFLTLTFPLLTFTRFGVSGTISLLNAPEMLQKFQLPLLALFVFLTIIVLPVVFVTGVLFVYGHKVFNLKPTILTLLALKIIFRIKPWLMADVFIMGLIVTFIKLVGMASVYLDYAVYSYCFYAFFLMYFISKVDKYSLWNIYKKIEYPVEIKNQNYLLSGYEQCIHCLNVRKKSKVSIRCDRCHSKIDKTPSSKRNQAAWALLFAALIFYIPANFYPMMIFSIFGKNEPQTIISGVIYFLKNKEYFIGLIIFMASICIPLIKIFLLFWVYWTTHFESKYSYRSSLKRKKFFVFAESIGRWSMIDVFVVALLVALIQLNQLSSIIPGKGVIYFCLVVVCTMSSSLLFDSRMLWLRSDMHGENLEKKYGSNKAS</sequence>
<gene>
    <name evidence="9" type="ORF">CF386_11170</name>
</gene>
<evidence type="ECO:0000256" key="3">
    <source>
        <dbReference type="ARBA" id="ARBA00022475"/>
    </source>
</evidence>
<feature type="transmembrane region" description="Helical" evidence="8">
    <location>
        <begin position="46"/>
        <end position="72"/>
    </location>
</feature>